<reference evidence="3" key="1">
    <citation type="submission" date="2020-10" db="EMBL/GenBank/DDBJ databases">
        <title>Unveiling of a novel bifunctional photoreceptor, Dualchrome1, isolated from a cosmopolitan green alga.</title>
        <authorList>
            <person name="Suzuki S."/>
            <person name="Kawachi M."/>
        </authorList>
    </citation>
    <scope>NUCLEOTIDE SEQUENCE</scope>
    <source>
        <strain evidence="3">NIES 2893</strain>
    </source>
</reference>
<protein>
    <submittedName>
        <fullName evidence="3">Uncharacterized protein</fullName>
    </submittedName>
</protein>
<evidence type="ECO:0000256" key="2">
    <source>
        <dbReference type="SAM" id="Phobius"/>
    </source>
</evidence>
<keyword evidence="2" id="KW-0812">Transmembrane</keyword>
<feature type="region of interest" description="Disordered" evidence="1">
    <location>
        <begin position="26"/>
        <end position="56"/>
    </location>
</feature>
<evidence type="ECO:0000256" key="1">
    <source>
        <dbReference type="SAM" id="MobiDB-lite"/>
    </source>
</evidence>
<name>A0A830HSX9_9CHLO</name>
<feature type="compositionally biased region" description="Basic and acidic residues" evidence="1">
    <location>
        <begin position="64"/>
        <end position="80"/>
    </location>
</feature>
<evidence type="ECO:0000313" key="4">
    <source>
        <dbReference type="Proteomes" id="UP000660262"/>
    </source>
</evidence>
<feature type="region of interest" description="Disordered" evidence="1">
    <location>
        <begin position="61"/>
        <end position="80"/>
    </location>
</feature>
<keyword evidence="2" id="KW-1133">Transmembrane helix</keyword>
<accession>A0A830HSX9</accession>
<keyword evidence="4" id="KW-1185">Reference proteome</keyword>
<keyword evidence="2" id="KW-0472">Membrane</keyword>
<sequence>MLGSVHVSSSSTHGRFVRPSLVRPLNASLAGDGSTEESQRTERTRYGLPDFNPLPRRIPALRLGRRDKTPAEKERDEVEKQAEAQAYKSIRTHDPAIDHVHRGAAVVLAMLSVCLVFQPTRAATHIIGSAAAAGNVAAAAAPLARLLGAVLIVPAVTMASIPGMALHYKSTRKLLGASSVAHLLCLGGLAMAGAPTSLAVRCVVIYCAAVSVFDGSLWAHCAGLL</sequence>
<comment type="caution">
    <text evidence="3">The sequence shown here is derived from an EMBL/GenBank/DDBJ whole genome shotgun (WGS) entry which is preliminary data.</text>
</comment>
<organism evidence="3 4">
    <name type="scientific">Pycnococcus provasolii</name>
    <dbReference type="NCBI Taxonomy" id="41880"/>
    <lineage>
        <taxon>Eukaryota</taxon>
        <taxon>Viridiplantae</taxon>
        <taxon>Chlorophyta</taxon>
        <taxon>Pseudoscourfieldiophyceae</taxon>
        <taxon>Pseudoscourfieldiales</taxon>
        <taxon>Pycnococcaceae</taxon>
        <taxon>Pycnococcus</taxon>
    </lineage>
</organism>
<gene>
    <name evidence="3" type="ORF">PPROV_000895400</name>
</gene>
<feature type="transmembrane region" description="Helical" evidence="2">
    <location>
        <begin position="174"/>
        <end position="192"/>
    </location>
</feature>
<dbReference type="AlphaFoldDB" id="A0A830HSX9"/>
<dbReference type="Proteomes" id="UP000660262">
    <property type="component" value="Unassembled WGS sequence"/>
</dbReference>
<proteinExistence type="predicted"/>
<evidence type="ECO:0000313" key="3">
    <source>
        <dbReference type="EMBL" id="GHP10222.1"/>
    </source>
</evidence>
<dbReference type="EMBL" id="BNJQ01000028">
    <property type="protein sequence ID" value="GHP10222.1"/>
    <property type="molecule type" value="Genomic_DNA"/>
</dbReference>